<evidence type="ECO:0008006" key="2">
    <source>
        <dbReference type="Google" id="ProtNLM"/>
    </source>
</evidence>
<accession>A0A382FJI8</accession>
<dbReference type="AlphaFoldDB" id="A0A382FJI8"/>
<gene>
    <name evidence="1" type="ORF">METZ01_LOCUS216004</name>
</gene>
<organism evidence="1">
    <name type="scientific">marine metagenome</name>
    <dbReference type="NCBI Taxonomy" id="408172"/>
    <lineage>
        <taxon>unclassified sequences</taxon>
        <taxon>metagenomes</taxon>
        <taxon>ecological metagenomes</taxon>
    </lineage>
</organism>
<dbReference type="Pfam" id="PF03966">
    <property type="entry name" value="Trm112p"/>
    <property type="match status" value="1"/>
</dbReference>
<reference evidence="1" key="1">
    <citation type="submission" date="2018-05" db="EMBL/GenBank/DDBJ databases">
        <authorList>
            <person name="Lanie J.A."/>
            <person name="Ng W.-L."/>
            <person name="Kazmierczak K.M."/>
            <person name="Andrzejewski T.M."/>
            <person name="Davidsen T.M."/>
            <person name="Wayne K.J."/>
            <person name="Tettelin H."/>
            <person name="Glass J.I."/>
            <person name="Rusch D."/>
            <person name="Podicherti R."/>
            <person name="Tsui H.-C.T."/>
            <person name="Winkler M.E."/>
        </authorList>
    </citation>
    <scope>NUCLEOTIDE SEQUENCE</scope>
</reference>
<dbReference type="SUPFAM" id="SSF158997">
    <property type="entry name" value="Trm112p-like"/>
    <property type="match status" value="1"/>
</dbReference>
<name>A0A382FJI8_9ZZZZ</name>
<proteinExistence type="predicted"/>
<dbReference type="EMBL" id="UINC01050323">
    <property type="protein sequence ID" value="SVB63150.1"/>
    <property type="molecule type" value="Genomic_DNA"/>
</dbReference>
<protein>
    <recommendedName>
        <fullName evidence="2">Trm112 family protein</fullName>
    </recommendedName>
</protein>
<sequence>MDEKLLEIMCCPESHQPLAKAGVELIEDLNKRIQAGTLVDRVDEKVTESIDGGLIREDGKILFPIRQNIPVMLIDQGIPLGQ</sequence>
<dbReference type="Gene3D" id="2.20.25.10">
    <property type="match status" value="1"/>
</dbReference>
<dbReference type="InterPro" id="IPR005651">
    <property type="entry name" value="Trm112-like"/>
</dbReference>
<evidence type="ECO:0000313" key="1">
    <source>
        <dbReference type="EMBL" id="SVB63150.1"/>
    </source>
</evidence>